<evidence type="ECO:0000256" key="4">
    <source>
        <dbReference type="SAM" id="MobiDB-lite"/>
    </source>
</evidence>
<evidence type="ECO:0008006" key="7">
    <source>
        <dbReference type="Google" id="ProtNLM"/>
    </source>
</evidence>
<keyword evidence="2" id="KW-0677">Repeat</keyword>
<keyword evidence="3" id="KW-0041">Annexin</keyword>
<feature type="compositionally biased region" description="Polar residues" evidence="4">
    <location>
        <begin position="91"/>
        <end position="105"/>
    </location>
</feature>
<dbReference type="InterPro" id="IPR037104">
    <property type="entry name" value="Annexin_sf"/>
</dbReference>
<dbReference type="Gene3D" id="1.10.220.10">
    <property type="entry name" value="Annexin"/>
    <property type="match status" value="1"/>
</dbReference>
<protein>
    <recommendedName>
        <fullName evidence="7">Annexin</fullName>
    </recommendedName>
</protein>
<name>A0A553NP65_TIGCA</name>
<evidence type="ECO:0000256" key="3">
    <source>
        <dbReference type="ARBA" id="ARBA00023216"/>
    </source>
</evidence>
<reference evidence="5 6" key="1">
    <citation type="journal article" date="2018" name="Nat. Ecol. Evol.">
        <title>Genomic signatures of mitonuclear coevolution across populations of Tigriopus californicus.</title>
        <authorList>
            <person name="Barreto F.S."/>
            <person name="Watson E.T."/>
            <person name="Lima T.G."/>
            <person name="Willett C.S."/>
            <person name="Edmands S."/>
            <person name="Li W."/>
            <person name="Burton R.S."/>
        </authorList>
    </citation>
    <scope>NUCLEOTIDE SEQUENCE [LARGE SCALE GENOMIC DNA]</scope>
    <source>
        <strain evidence="5 6">San Diego</strain>
    </source>
</reference>
<evidence type="ECO:0000313" key="6">
    <source>
        <dbReference type="Proteomes" id="UP000318571"/>
    </source>
</evidence>
<dbReference type="GO" id="GO:0005509">
    <property type="term" value="F:calcium ion binding"/>
    <property type="evidence" value="ECO:0007669"/>
    <property type="project" value="InterPro"/>
</dbReference>
<accession>A0A553NP65</accession>
<evidence type="ECO:0000256" key="1">
    <source>
        <dbReference type="ARBA" id="ARBA00007831"/>
    </source>
</evidence>
<dbReference type="AlphaFoldDB" id="A0A553NP65"/>
<dbReference type="Proteomes" id="UP000318571">
    <property type="component" value="Chromosome 4"/>
</dbReference>
<gene>
    <name evidence="5" type="ORF">TCAL_05362</name>
</gene>
<proteinExistence type="inferred from homology"/>
<dbReference type="EMBL" id="VCGU01000011">
    <property type="protein sequence ID" value="TRY67232.1"/>
    <property type="molecule type" value="Genomic_DNA"/>
</dbReference>
<comment type="caution">
    <text evidence="5">The sequence shown here is derived from an EMBL/GenBank/DDBJ whole genome shotgun (WGS) entry which is preliminary data.</text>
</comment>
<evidence type="ECO:0000256" key="2">
    <source>
        <dbReference type="ARBA" id="ARBA00022737"/>
    </source>
</evidence>
<organism evidence="5 6">
    <name type="scientific">Tigriopus californicus</name>
    <name type="common">Marine copepod</name>
    <dbReference type="NCBI Taxonomy" id="6832"/>
    <lineage>
        <taxon>Eukaryota</taxon>
        <taxon>Metazoa</taxon>
        <taxon>Ecdysozoa</taxon>
        <taxon>Arthropoda</taxon>
        <taxon>Crustacea</taxon>
        <taxon>Multicrustacea</taxon>
        <taxon>Hexanauplia</taxon>
        <taxon>Copepoda</taxon>
        <taxon>Harpacticoida</taxon>
        <taxon>Harpacticidae</taxon>
        <taxon>Tigriopus</taxon>
    </lineage>
</organism>
<dbReference type="InterPro" id="IPR018502">
    <property type="entry name" value="Annexin_repeat"/>
</dbReference>
<dbReference type="GO" id="GO:0005544">
    <property type="term" value="F:calcium-dependent phospholipid binding"/>
    <property type="evidence" value="ECO:0007669"/>
    <property type="project" value="InterPro"/>
</dbReference>
<evidence type="ECO:0000313" key="5">
    <source>
        <dbReference type="EMBL" id="TRY67232.1"/>
    </source>
</evidence>
<sequence>MFDNYLFFVVEACDDTACFFAGCLHNTFDGMGTDEIALSRIIVHRVEIDLKDIAVAYKEMFGQTLAEWESRIMLEVTSVENEEGNHHEVETSNLNRGELTPTSTGAKRKVDIQKEL</sequence>
<feature type="region of interest" description="Disordered" evidence="4">
    <location>
        <begin position="79"/>
        <end position="116"/>
    </location>
</feature>
<keyword evidence="6" id="KW-1185">Reference proteome</keyword>
<comment type="similarity">
    <text evidence="1">Belongs to the annexin family.</text>
</comment>
<dbReference type="Pfam" id="PF00191">
    <property type="entry name" value="Annexin"/>
    <property type="match status" value="1"/>
</dbReference>
<dbReference type="STRING" id="6832.A0A553NP65"/>
<dbReference type="SUPFAM" id="SSF47874">
    <property type="entry name" value="Annexin"/>
    <property type="match status" value="1"/>
</dbReference>